<reference evidence="2" key="1">
    <citation type="journal article" date="2019" name="Int. J. Syst. Evol. Microbiol.">
        <title>The Global Catalogue of Microorganisms (GCM) 10K type strain sequencing project: providing services to taxonomists for standard genome sequencing and annotation.</title>
        <authorList>
            <consortium name="The Broad Institute Genomics Platform"/>
            <consortium name="The Broad Institute Genome Sequencing Center for Infectious Disease"/>
            <person name="Wu L."/>
            <person name="Ma J."/>
        </authorList>
    </citation>
    <scope>NUCLEOTIDE SEQUENCE [LARGE SCALE GENOMIC DNA]</scope>
    <source>
        <strain evidence="2">JCM 31290</strain>
    </source>
</reference>
<gene>
    <name evidence="1" type="ORF">GCM10023086_67150</name>
</gene>
<proteinExistence type="predicted"/>
<evidence type="ECO:0000313" key="1">
    <source>
        <dbReference type="EMBL" id="GAA4334992.1"/>
    </source>
</evidence>
<comment type="caution">
    <text evidence="1">The sequence shown here is derived from an EMBL/GenBank/DDBJ whole genome shotgun (WGS) entry which is preliminary data.</text>
</comment>
<accession>A0ABP8H6D0</accession>
<keyword evidence="2" id="KW-1185">Reference proteome</keyword>
<protein>
    <submittedName>
        <fullName evidence="1">Uncharacterized protein</fullName>
    </submittedName>
</protein>
<organism evidence="1 2">
    <name type="scientific">Streptomyces venetus</name>
    <dbReference type="NCBI Taxonomy" id="1701086"/>
    <lineage>
        <taxon>Bacteria</taxon>
        <taxon>Bacillati</taxon>
        <taxon>Actinomycetota</taxon>
        <taxon>Actinomycetes</taxon>
        <taxon>Kitasatosporales</taxon>
        <taxon>Streptomycetaceae</taxon>
        <taxon>Streptomyces</taxon>
    </lineage>
</organism>
<sequence length="72" mass="6822">MPSAAPGRKGGARRSGVVLLGGGVGDHEELVGAQVHHDLSVGALGALGGGALFGRPGAAGASGGEPLQEVRA</sequence>
<name>A0ABP8H6D0_9ACTN</name>
<evidence type="ECO:0000313" key="2">
    <source>
        <dbReference type="Proteomes" id="UP001501115"/>
    </source>
</evidence>
<dbReference type="Proteomes" id="UP001501115">
    <property type="component" value="Unassembled WGS sequence"/>
</dbReference>
<dbReference type="EMBL" id="BAABET010000013">
    <property type="protein sequence ID" value="GAA4334992.1"/>
    <property type="molecule type" value="Genomic_DNA"/>
</dbReference>